<feature type="region of interest" description="Disordered" evidence="1">
    <location>
        <begin position="63"/>
        <end position="109"/>
    </location>
</feature>
<keyword evidence="4" id="KW-1185">Reference proteome</keyword>
<name>A0A9Q7AFB6_9BACT</name>
<dbReference type="PANTHER" id="PTHR44240:SF10">
    <property type="entry name" value="J DOMAIN-CONTAINING PROTEIN"/>
    <property type="match status" value="1"/>
</dbReference>
<dbReference type="CDD" id="cd06257">
    <property type="entry name" value="DnaJ"/>
    <property type="match status" value="1"/>
</dbReference>
<dbReference type="Pfam" id="PF00226">
    <property type="entry name" value="DnaJ"/>
    <property type="match status" value="1"/>
</dbReference>
<dbReference type="SUPFAM" id="SSF46565">
    <property type="entry name" value="Chaperone J-domain"/>
    <property type="match status" value="1"/>
</dbReference>
<reference evidence="4" key="1">
    <citation type="submission" date="2021-04" db="EMBL/GenBank/DDBJ databases">
        <title>A novel Synergistetes isolate from a pyrite-forming mixed culture.</title>
        <authorList>
            <person name="Bunk B."/>
            <person name="Sproer C."/>
            <person name="Spring S."/>
            <person name="Pester M."/>
        </authorList>
    </citation>
    <scope>NUCLEOTIDE SEQUENCE [LARGE SCALE GENOMIC DNA]</scope>
    <source>
        <strain evidence="4">J.5.4.2-T.3.5.2</strain>
    </source>
</reference>
<dbReference type="PROSITE" id="PS50076">
    <property type="entry name" value="DNAJ_2"/>
    <property type="match status" value="1"/>
</dbReference>
<evidence type="ECO:0000259" key="2">
    <source>
        <dbReference type="PROSITE" id="PS50076"/>
    </source>
</evidence>
<dbReference type="Proteomes" id="UP000671879">
    <property type="component" value="Chromosome"/>
</dbReference>
<dbReference type="InterPro" id="IPR036869">
    <property type="entry name" value="J_dom_sf"/>
</dbReference>
<dbReference type="AlphaFoldDB" id="A0A9Q7AFB6"/>
<dbReference type="EMBL" id="CP072943">
    <property type="protein sequence ID" value="QTX33164.1"/>
    <property type="molecule type" value="Genomic_DNA"/>
</dbReference>
<dbReference type="Gene3D" id="1.10.287.110">
    <property type="entry name" value="DnaJ domain"/>
    <property type="match status" value="1"/>
</dbReference>
<gene>
    <name evidence="3" type="ORF">KAR29_04500</name>
</gene>
<dbReference type="InterPro" id="IPR052276">
    <property type="entry name" value="Diphthamide-biosynth_chaperone"/>
</dbReference>
<feature type="compositionally biased region" description="Basic and acidic residues" evidence="1">
    <location>
        <begin position="91"/>
        <end position="109"/>
    </location>
</feature>
<dbReference type="InterPro" id="IPR001623">
    <property type="entry name" value="DnaJ_domain"/>
</dbReference>
<feature type="domain" description="J" evidence="2">
    <location>
        <begin position="8"/>
        <end position="63"/>
    </location>
</feature>
<evidence type="ECO:0000313" key="3">
    <source>
        <dbReference type="EMBL" id="QTX33164.1"/>
    </source>
</evidence>
<evidence type="ECO:0000313" key="4">
    <source>
        <dbReference type="Proteomes" id="UP000671879"/>
    </source>
</evidence>
<dbReference type="KEGG" id="aram:KAR29_04500"/>
<proteinExistence type="predicted"/>
<dbReference type="SMART" id="SM00271">
    <property type="entry name" value="DnaJ"/>
    <property type="match status" value="1"/>
</dbReference>
<dbReference type="RefSeq" id="WP_274374440.1">
    <property type="nucleotide sequence ID" value="NZ_CP072943.1"/>
</dbReference>
<dbReference type="PANTHER" id="PTHR44240">
    <property type="entry name" value="DNAJ DOMAIN (PROKARYOTIC HEAT SHOCK PROTEIN)-RELATED"/>
    <property type="match status" value="1"/>
</dbReference>
<protein>
    <submittedName>
        <fullName evidence="3">DnaJ domain-containing protein</fullName>
    </submittedName>
</protein>
<organism evidence="3 4">
    <name type="scientific">Aminithiophilus ramosus</name>
    <dbReference type="NCBI Taxonomy" id="3029084"/>
    <lineage>
        <taxon>Bacteria</taxon>
        <taxon>Thermotogati</taxon>
        <taxon>Synergistota</taxon>
        <taxon>Synergistia</taxon>
        <taxon>Synergistales</taxon>
        <taxon>Aminithiophilaceae</taxon>
        <taxon>Aminithiophilus</taxon>
    </lineage>
</organism>
<accession>A0A9Q7AFB6</accession>
<evidence type="ECO:0000256" key="1">
    <source>
        <dbReference type="SAM" id="MobiDB-lite"/>
    </source>
</evidence>
<sequence length="317" mass="35283">MIPCELESRFRLLGIAPQSDWDQVKSAFRRLARTCHPDVAGPESSARFAEINEAYMDIKGFLLSGKTPQGPLRPSPPHGTSRPRTGKGQRRKEAEPAREKTRQRRLDEALDEATRRVEALLRKSAERKREDLSGHLERLRSAHPAVVLLALEGLAARVGEEAVRRALVDLLCRPSLEREVLDRVIDLVGPANREIMVLLSRRVLSIDADVALRLVRSLRGLADRAGLLTPWLSHRSEKVVAEALAQWPLSAPPPDDLSLSRLLRRNEEALLIPLLRLLHRCGAPAWAVFSLKKLAVDHPAAAVRVWARSVVSQGDLG</sequence>